<protein>
    <submittedName>
        <fullName evidence="1">RIO-like serine/threonine protein kinase</fullName>
    </submittedName>
</protein>
<dbReference type="InterPro" id="IPR011009">
    <property type="entry name" value="Kinase-like_dom_sf"/>
</dbReference>
<gene>
    <name evidence="1" type="ORF">J2S10_003416</name>
</gene>
<sequence length="393" mass="45735">MKDFQSITVTKGEEFLEIHNPTNYSLIGNGAQGAVFKLSENKCVKIYADPGNAKREAEALKAGRHLPFMPKVFDSGSNYVVMEYFNAPTLKEYLRNCTYIPESIVKKLLYIFKEIRKSTDHSEFTLRHIFVTKNEELKVIDHAKSSERNHPVPLKLLRDLNFMLLKDSFLDQVKKLEPKTYKKWMKFFEQNNLDFRTIVVTSGKSGKRVKIDYPMTQTYIGSEFHGAFYRVSEDQCVKIYQNPLHAKYEKEVLLSNKGLPFIPKVFETGSNYILMENLPGPDLNTFLKQQSKLTEDITRRLLSILTTMKKSGYKHIDAPLRHIIVTSKGFKLVDHVFPFKLKQNRPLELFYNLQERQFLDSFLEQVKSIDPKTYKKWTKTPIPLNPDGTIKIQ</sequence>
<dbReference type="Proteomes" id="UP001224122">
    <property type="component" value="Unassembled WGS sequence"/>
</dbReference>
<dbReference type="EMBL" id="JAUSTW010000005">
    <property type="protein sequence ID" value="MDQ0200233.1"/>
    <property type="molecule type" value="Genomic_DNA"/>
</dbReference>
<dbReference type="Gene3D" id="1.10.510.10">
    <property type="entry name" value="Transferase(Phosphotransferase) domain 1"/>
    <property type="match status" value="1"/>
</dbReference>
<reference evidence="1 2" key="1">
    <citation type="submission" date="2023-07" db="EMBL/GenBank/DDBJ databases">
        <title>Genomic Encyclopedia of Type Strains, Phase IV (KMG-IV): sequencing the most valuable type-strain genomes for metagenomic binning, comparative biology and taxonomic classification.</title>
        <authorList>
            <person name="Goeker M."/>
        </authorList>
    </citation>
    <scope>NUCLEOTIDE SEQUENCE [LARGE SCALE GENOMIC DNA]</scope>
    <source>
        <strain evidence="1 2">DSM 27594</strain>
    </source>
</reference>
<accession>A0ABT9XXW7</accession>
<keyword evidence="2" id="KW-1185">Reference proteome</keyword>
<comment type="caution">
    <text evidence="1">The sequence shown here is derived from an EMBL/GenBank/DDBJ whole genome shotgun (WGS) entry which is preliminary data.</text>
</comment>
<evidence type="ECO:0000313" key="1">
    <source>
        <dbReference type="EMBL" id="MDQ0200233.1"/>
    </source>
</evidence>
<evidence type="ECO:0000313" key="2">
    <source>
        <dbReference type="Proteomes" id="UP001224122"/>
    </source>
</evidence>
<dbReference type="SUPFAM" id="SSF56112">
    <property type="entry name" value="Protein kinase-like (PK-like)"/>
    <property type="match status" value="2"/>
</dbReference>
<name>A0ABT9XXW7_9BACI</name>
<proteinExistence type="predicted"/>
<dbReference type="RefSeq" id="WP_307409852.1">
    <property type="nucleotide sequence ID" value="NZ_JAUSTW010000005.1"/>
</dbReference>
<organism evidence="1 2">
    <name type="scientific">Neobacillus ginsengisoli</name>
    <dbReference type="NCBI Taxonomy" id="904295"/>
    <lineage>
        <taxon>Bacteria</taxon>
        <taxon>Bacillati</taxon>
        <taxon>Bacillota</taxon>
        <taxon>Bacilli</taxon>
        <taxon>Bacillales</taxon>
        <taxon>Bacillaceae</taxon>
        <taxon>Neobacillus</taxon>
    </lineage>
</organism>
<dbReference type="Gene3D" id="3.30.200.20">
    <property type="entry name" value="Phosphorylase Kinase, domain 1"/>
    <property type="match status" value="1"/>
</dbReference>